<evidence type="ECO:0000313" key="2">
    <source>
        <dbReference type="EMBL" id="MDN5212680.1"/>
    </source>
</evidence>
<evidence type="ECO:0000259" key="1">
    <source>
        <dbReference type="Pfam" id="PF08242"/>
    </source>
</evidence>
<accession>A0ABT8L4I8</accession>
<evidence type="ECO:0000313" key="3">
    <source>
        <dbReference type="Proteomes" id="UP001172083"/>
    </source>
</evidence>
<dbReference type="GO" id="GO:0032259">
    <property type="term" value="P:methylation"/>
    <property type="evidence" value="ECO:0007669"/>
    <property type="project" value="UniProtKB-KW"/>
</dbReference>
<comment type="caution">
    <text evidence="2">The sequence shown here is derived from an EMBL/GenBank/DDBJ whole genome shotgun (WGS) entry which is preliminary data.</text>
</comment>
<dbReference type="Proteomes" id="UP001172083">
    <property type="component" value="Unassembled WGS sequence"/>
</dbReference>
<dbReference type="CDD" id="cd02440">
    <property type="entry name" value="AdoMet_MTases"/>
    <property type="match status" value="1"/>
</dbReference>
<protein>
    <submittedName>
        <fullName evidence="2">Class I SAM-dependent methyltransferase</fullName>
        <ecNumber evidence="2">2.1.1.-</ecNumber>
    </submittedName>
</protein>
<dbReference type="PANTHER" id="PTHR43861">
    <property type="entry name" value="TRANS-ACONITATE 2-METHYLTRANSFERASE-RELATED"/>
    <property type="match status" value="1"/>
</dbReference>
<dbReference type="Gene3D" id="3.40.50.150">
    <property type="entry name" value="Vaccinia Virus protein VP39"/>
    <property type="match status" value="1"/>
</dbReference>
<gene>
    <name evidence="2" type="ORF">QQ020_11510</name>
</gene>
<reference evidence="2" key="1">
    <citation type="submission" date="2023-06" db="EMBL/GenBank/DDBJ databases">
        <title>Genomic of Agaribacillus aureum.</title>
        <authorList>
            <person name="Wang G."/>
        </authorList>
    </citation>
    <scope>NUCLEOTIDE SEQUENCE</scope>
    <source>
        <strain evidence="2">BMA12</strain>
    </source>
</reference>
<dbReference type="InterPro" id="IPR013217">
    <property type="entry name" value="Methyltransf_12"/>
</dbReference>
<dbReference type="Pfam" id="PF08242">
    <property type="entry name" value="Methyltransf_12"/>
    <property type="match status" value="1"/>
</dbReference>
<name>A0ABT8L4I8_9BACT</name>
<keyword evidence="2" id="KW-0808">Transferase</keyword>
<keyword evidence="3" id="KW-1185">Reference proteome</keyword>
<sequence length="215" mass="25437">MIVNEYNKLAPYYDFLARMVFGKRLLRAKLHFLHLLPEHAKICIIGGGTGHVLQQLLKNNPHTQIIYLEKSSKMIALARQKLNQNMLTQVRFVEGDVSNLAEEEKYDVIITNFFLDQFSERRLTILMKSLNSRLQAGGLWLFTDFVLTKRSKNYWWQFPLVKFMFAFFKLTVNIESNKLLEFNLFFQALGLEINNEQYFLKKLLVTRIYKRKSSK</sequence>
<feature type="domain" description="Methyltransferase type 12" evidence="1">
    <location>
        <begin position="45"/>
        <end position="139"/>
    </location>
</feature>
<keyword evidence="2" id="KW-0489">Methyltransferase</keyword>
<dbReference type="InterPro" id="IPR029063">
    <property type="entry name" value="SAM-dependent_MTases_sf"/>
</dbReference>
<organism evidence="2 3">
    <name type="scientific">Agaribacillus aureus</name>
    <dbReference type="NCBI Taxonomy" id="3051825"/>
    <lineage>
        <taxon>Bacteria</taxon>
        <taxon>Pseudomonadati</taxon>
        <taxon>Bacteroidota</taxon>
        <taxon>Cytophagia</taxon>
        <taxon>Cytophagales</taxon>
        <taxon>Splendidivirgaceae</taxon>
        <taxon>Agaribacillus</taxon>
    </lineage>
</organism>
<dbReference type="RefSeq" id="WP_346757997.1">
    <property type="nucleotide sequence ID" value="NZ_JAUJEB010000001.1"/>
</dbReference>
<dbReference type="SUPFAM" id="SSF53335">
    <property type="entry name" value="S-adenosyl-L-methionine-dependent methyltransferases"/>
    <property type="match status" value="1"/>
</dbReference>
<dbReference type="EC" id="2.1.1.-" evidence="2"/>
<proteinExistence type="predicted"/>
<dbReference type="GO" id="GO:0008168">
    <property type="term" value="F:methyltransferase activity"/>
    <property type="evidence" value="ECO:0007669"/>
    <property type="project" value="UniProtKB-KW"/>
</dbReference>
<dbReference type="EMBL" id="JAUJEB010000001">
    <property type="protein sequence ID" value="MDN5212680.1"/>
    <property type="molecule type" value="Genomic_DNA"/>
</dbReference>